<reference evidence="2 3" key="1">
    <citation type="journal article" name="Sci. Rep.">
        <title>Telomere-to-telomere assembled and centromere annotated genomes of the two main subspecies of the button mushroom Agaricus bisporus reveal especially polymorphic chromosome ends.</title>
        <authorList>
            <person name="Sonnenberg A.S.M."/>
            <person name="Sedaghat-Telgerd N."/>
            <person name="Lavrijssen B."/>
            <person name="Ohm R.A."/>
            <person name="Hendrickx P.M."/>
            <person name="Scholtmeijer K."/>
            <person name="Baars J.J.P."/>
            <person name="van Peer A."/>
        </authorList>
    </citation>
    <scope>NUCLEOTIDE SEQUENCE [LARGE SCALE GENOMIC DNA]</scope>
    <source>
        <strain evidence="2 3">H119_p4</strain>
    </source>
</reference>
<dbReference type="SUPFAM" id="SSF52374">
    <property type="entry name" value="Nucleotidylyl transferase"/>
    <property type="match status" value="1"/>
</dbReference>
<dbReference type="CDD" id="cd02164">
    <property type="entry name" value="PPAT_CoAS"/>
    <property type="match status" value="1"/>
</dbReference>
<dbReference type="GO" id="GO:0015937">
    <property type="term" value="P:coenzyme A biosynthetic process"/>
    <property type="evidence" value="ECO:0007669"/>
    <property type="project" value="TreeGrafter"/>
</dbReference>
<protein>
    <recommendedName>
        <fullName evidence="1">Cytidyltransferase-like domain-containing protein</fullName>
    </recommendedName>
</protein>
<organism evidence="2 3">
    <name type="scientific">Agaricus bisporus var. burnettii</name>
    <dbReference type="NCBI Taxonomy" id="192524"/>
    <lineage>
        <taxon>Eukaryota</taxon>
        <taxon>Fungi</taxon>
        <taxon>Dikarya</taxon>
        <taxon>Basidiomycota</taxon>
        <taxon>Agaricomycotina</taxon>
        <taxon>Agaricomycetes</taxon>
        <taxon>Agaricomycetidae</taxon>
        <taxon>Agaricales</taxon>
        <taxon>Agaricineae</taxon>
        <taxon>Agaricaceae</taxon>
        <taxon>Agaricus</taxon>
    </lineage>
</organism>
<dbReference type="Proteomes" id="UP000629468">
    <property type="component" value="Unassembled WGS sequence"/>
</dbReference>
<dbReference type="PANTHER" id="PTHR10695">
    <property type="entry name" value="DEPHOSPHO-COA KINASE-RELATED"/>
    <property type="match status" value="1"/>
</dbReference>
<dbReference type="GO" id="GO:0004140">
    <property type="term" value="F:dephospho-CoA kinase activity"/>
    <property type="evidence" value="ECO:0007669"/>
    <property type="project" value="TreeGrafter"/>
</dbReference>
<gene>
    <name evidence="2" type="ORF">Agabi119p4_2871</name>
</gene>
<evidence type="ECO:0000313" key="2">
    <source>
        <dbReference type="EMBL" id="KAF7778526.1"/>
    </source>
</evidence>
<dbReference type="Pfam" id="PF01467">
    <property type="entry name" value="CTP_transf_like"/>
    <property type="match status" value="1"/>
</dbReference>
<dbReference type="Gene3D" id="3.40.50.620">
    <property type="entry name" value="HUPs"/>
    <property type="match status" value="1"/>
</dbReference>
<sequence length="266" mass="29808">MRPPRLGNALLSSLSSHFTRRELESRSRGSHLCLRSGNQRFNDDLHDTLGIGMEMVFRITGDAIPVPLPEKISQLRTSYIPLGERDSVDSVIETEASTPKDISRMYPVTAMGGTFDHLHAGHKILLSMAAWITSEKLIVGMTDDTLLRNKVNRHVMEDLAQRSRRVRAFLEFFKPNLVYDIVPINDVYGPTGWDPNIQALVVSKETLNGAAEIDKRREALHLPPLETFVIDVISATSSNLDSQDAAWLKGAKLSSTFIRQWIVDNC</sequence>
<accession>A0A8H7F614</accession>
<name>A0A8H7F614_AGABI</name>
<dbReference type="EMBL" id="JABXXO010000004">
    <property type="protein sequence ID" value="KAF7778526.1"/>
    <property type="molecule type" value="Genomic_DNA"/>
</dbReference>
<comment type="caution">
    <text evidence="2">The sequence shown here is derived from an EMBL/GenBank/DDBJ whole genome shotgun (WGS) entry which is preliminary data.</text>
</comment>
<evidence type="ECO:0000259" key="1">
    <source>
        <dbReference type="Pfam" id="PF01467"/>
    </source>
</evidence>
<dbReference type="InterPro" id="IPR014729">
    <property type="entry name" value="Rossmann-like_a/b/a_fold"/>
</dbReference>
<dbReference type="PANTHER" id="PTHR10695:SF46">
    <property type="entry name" value="BIFUNCTIONAL COENZYME A SYNTHASE-RELATED"/>
    <property type="match status" value="1"/>
</dbReference>
<evidence type="ECO:0000313" key="3">
    <source>
        <dbReference type="Proteomes" id="UP000629468"/>
    </source>
</evidence>
<dbReference type="InterPro" id="IPR004821">
    <property type="entry name" value="Cyt_trans-like"/>
</dbReference>
<proteinExistence type="predicted"/>
<feature type="domain" description="Cytidyltransferase-like" evidence="1">
    <location>
        <begin position="111"/>
        <end position="259"/>
    </location>
</feature>
<dbReference type="AlphaFoldDB" id="A0A8H7F614"/>